<dbReference type="EMBL" id="CP016793">
    <property type="protein sequence ID" value="ANZ37632.1"/>
    <property type="molecule type" value="Genomic_DNA"/>
</dbReference>
<proteinExistence type="inferred from homology"/>
<dbReference type="KEGG" id="led:BBK82_17810"/>
<evidence type="ECO:0000256" key="1">
    <source>
        <dbReference type="RuleBase" id="RU362001"/>
    </source>
</evidence>
<dbReference type="STRING" id="1586287.BBK82_17810"/>
<name>A0A1B2HIW6_9PSEU</name>
<dbReference type="Pfam" id="PF06013">
    <property type="entry name" value="WXG100"/>
    <property type="match status" value="1"/>
</dbReference>
<protein>
    <recommendedName>
        <fullName evidence="1">ESAT-6-like protein</fullName>
    </recommendedName>
</protein>
<dbReference type="Proteomes" id="UP000093053">
    <property type="component" value="Chromosome"/>
</dbReference>
<organism evidence="2 3">
    <name type="scientific">Lentzea guizhouensis</name>
    <dbReference type="NCBI Taxonomy" id="1586287"/>
    <lineage>
        <taxon>Bacteria</taxon>
        <taxon>Bacillati</taxon>
        <taxon>Actinomycetota</taxon>
        <taxon>Actinomycetes</taxon>
        <taxon>Pseudonocardiales</taxon>
        <taxon>Pseudonocardiaceae</taxon>
        <taxon>Lentzea</taxon>
    </lineage>
</organism>
<dbReference type="NCBIfam" id="TIGR03930">
    <property type="entry name" value="WXG100_ESAT6"/>
    <property type="match status" value="1"/>
</dbReference>
<dbReference type="SUPFAM" id="SSF140453">
    <property type="entry name" value="EsxAB dimer-like"/>
    <property type="match status" value="1"/>
</dbReference>
<gene>
    <name evidence="2" type="ORF">BBK82_17810</name>
</gene>
<dbReference type="Gene3D" id="1.10.287.1060">
    <property type="entry name" value="ESAT-6-like"/>
    <property type="match status" value="1"/>
</dbReference>
<dbReference type="OrthoDB" id="3387628at2"/>
<dbReference type="InterPro" id="IPR036689">
    <property type="entry name" value="ESAT-6-like_sf"/>
</dbReference>
<dbReference type="AlphaFoldDB" id="A0A1B2HIW6"/>
<comment type="similarity">
    <text evidence="1">Belongs to the WXG100 family.</text>
</comment>
<evidence type="ECO:0000313" key="2">
    <source>
        <dbReference type="EMBL" id="ANZ37632.1"/>
    </source>
</evidence>
<dbReference type="RefSeq" id="WP_065916001.1">
    <property type="nucleotide sequence ID" value="NZ_CP016793.1"/>
</dbReference>
<accession>A0A1B2HIW6</accession>
<keyword evidence="3" id="KW-1185">Reference proteome</keyword>
<evidence type="ECO:0000313" key="3">
    <source>
        <dbReference type="Proteomes" id="UP000093053"/>
    </source>
</evidence>
<reference evidence="2 3" key="1">
    <citation type="submission" date="2016-07" db="EMBL/GenBank/DDBJ databases">
        <title>Complete genome sequence of the Lentzea guizhouensis DHS C013.</title>
        <authorList>
            <person name="Cao C."/>
        </authorList>
    </citation>
    <scope>NUCLEOTIDE SEQUENCE [LARGE SCALE GENOMIC DNA]</scope>
    <source>
        <strain evidence="2 3">DHS C013</strain>
    </source>
</reference>
<dbReference type="InterPro" id="IPR010310">
    <property type="entry name" value="T7SS_ESAT-6-like"/>
</dbReference>
<sequence length="96" mass="10488">MSGDQIAVSFGEIANAAQTITTQSKEIDTVLDDIRQEVVRVLGTWEGEGSETYKQSQDRWDRAAADLNSVLAAIGTAVQQAGDAYQQAEKQNVSRW</sequence>